<evidence type="ECO:0000313" key="7">
    <source>
        <dbReference type="EMBL" id="BEQ14099.1"/>
    </source>
</evidence>
<organism evidence="7 8">
    <name type="scientific">Desulfoferula mesophila</name>
    <dbReference type="NCBI Taxonomy" id="3058419"/>
    <lineage>
        <taxon>Bacteria</taxon>
        <taxon>Pseudomonadati</taxon>
        <taxon>Thermodesulfobacteriota</taxon>
        <taxon>Desulfarculia</taxon>
        <taxon>Desulfarculales</taxon>
        <taxon>Desulfarculaceae</taxon>
        <taxon>Desulfoferula</taxon>
    </lineage>
</organism>
<feature type="active site" description="Schiff-base intermediate with substrate" evidence="5">
    <location>
        <position position="164"/>
    </location>
</feature>
<dbReference type="GO" id="GO:0008840">
    <property type="term" value="F:4-hydroxy-tetrahydrodipicolinate synthase activity"/>
    <property type="evidence" value="ECO:0007669"/>
    <property type="project" value="TreeGrafter"/>
</dbReference>
<dbReference type="PIRSF" id="PIRSF001365">
    <property type="entry name" value="DHDPS"/>
    <property type="match status" value="1"/>
</dbReference>
<proteinExistence type="inferred from homology"/>
<dbReference type="PRINTS" id="PR00146">
    <property type="entry name" value="DHPICSNTHASE"/>
</dbReference>
<dbReference type="InterPro" id="IPR020625">
    <property type="entry name" value="Schiff_base-form_aldolases_AS"/>
</dbReference>
<evidence type="ECO:0000256" key="4">
    <source>
        <dbReference type="PIRNR" id="PIRNR001365"/>
    </source>
</evidence>
<dbReference type="EMBL" id="AP028679">
    <property type="protein sequence ID" value="BEQ14099.1"/>
    <property type="molecule type" value="Genomic_DNA"/>
</dbReference>
<feature type="active site" description="Proton donor/acceptor" evidence="5">
    <location>
        <position position="136"/>
    </location>
</feature>
<dbReference type="Gene3D" id="3.20.20.70">
    <property type="entry name" value="Aldolase class I"/>
    <property type="match status" value="1"/>
</dbReference>
<dbReference type="SMART" id="SM01130">
    <property type="entry name" value="DHDPS"/>
    <property type="match status" value="1"/>
</dbReference>
<evidence type="ECO:0000256" key="5">
    <source>
        <dbReference type="PIRSR" id="PIRSR001365-1"/>
    </source>
</evidence>
<dbReference type="PANTHER" id="PTHR12128">
    <property type="entry name" value="DIHYDRODIPICOLINATE SYNTHASE"/>
    <property type="match status" value="1"/>
</dbReference>
<dbReference type="PROSITE" id="PS00666">
    <property type="entry name" value="DHDPS_2"/>
    <property type="match status" value="1"/>
</dbReference>
<dbReference type="SUPFAM" id="SSF51569">
    <property type="entry name" value="Aldolase"/>
    <property type="match status" value="1"/>
</dbReference>
<evidence type="ECO:0000313" key="8">
    <source>
        <dbReference type="Proteomes" id="UP001366166"/>
    </source>
</evidence>
<dbReference type="Proteomes" id="UP001366166">
    <property type="component" value="Chromosome"/>
</dbReference>
<dbReference type="AlphaFoldDB" id="A0AAU9EFS0"/>
<dbReference type="GO" id="GO:0044281">
    <property type="term" value="P:small molecule metabolic process"/>
    <property type="evidence" value="ECO:0007669"/>
    <property type="project" value="UniProtKB-ARBA"/>
</dbReference>
<dbReference type="InterPro" id="IPR013785">
    <property type="entry name" value="Aldolase_TIM"/>
</dbReference>
<evidence type="ECO:0000256" key="2">
    <source>
        <dbReference type="ARBA" id="ARBA00023239"/>
    </source>
</evidence>
<evidence type="ECO:0000256" key="1">
    <source>
        <dbReference type="ARBA" id="ARBA00007592"/>
    </source>
</evidence>
<protein>
    <submittedName>
        <fullName evidence="7">Dihydrodipicolinate synthase family protein</fullName>
    </submittedName>
</protein>
<name>A0AAU9EFS0_9BACT</name>
<comment type="similarity">
    <text evidence="1 4">Belongs to the DapA family.</text>
</comment>
<sequence length="310" mass="33261">MAPVRGVLPPVVTPFVNEELDLPAFENNLRALNRTGLSGYVVLGSTGESVYLDEHEKELVLAAAREAAAPGKQLVMGTGQESTRAAIHLTRLAAKHGADFVLVVTPAYFKGQMTPEALMTHFTRVADDSPIPVLLYNVPQFTALNLAPEVVAQLAQHPNIQGIKDSTGDIAQLTEIIRLVPRDFAVLVGSDTVFYPALCVGATGGVLATPNVIPDMLVELFRLFLEGDHRAALGLQRRINPLANLVIREYGIGGLKLAMDMTGFQGGGVRSPLIIPHGARGRLSAELAKLRPDIHPQPEQPTLPMDPGDE</sequence>
<dbReference type="InterPro" id="IPR002220">
    <property type="entry name" value="DapA-like"/>
</dbReference>
<gene>
    <name evidence="7" type="ORF">FAK_11650</name>
</gene>
<evidence type="ECO:0000256" key="3">
    <source>
        <dbReference type="ARBA" id="ARBA00023270"/>
    </source>
</evidence>
<keyword evidence="2 4" id="KW-0456">Lyase</keyword>
<keyword evidence="8" id="KW-1185">Reference proteome</keyword>
<dbReference type="CDD" id="cd00408">
    <property type="entry name" value="DHDPS-like"/>
    <property type="match status" value="1"/>
</dbReference>
<dbReference type="Pfam" id="PF00701">
    <property type="entry name" value="DHDPS"/>
    <property type="match status" value="1"/>
</dbReference>
<accession>A0AAU9EFS0</accession>
<evidence type="ECO:0000256" key="6">
    <source>
        <dbReference type="PIRSR" id="PIRSR001365-2"/>
    </source>
</evidence>
<feature type="binding site" evidence="6">
    <location>
        <position position="206"/>
    </location>
    <ligand>
        <name>pyruvate</name>
        <dbReference type="ChEBI" id="CHEBI:15361"/>
    </ligand>
</feature>
<feature type="binding site" evidence="6">
    <location>
        <position position="46"/>
    </location>
    <ligand>
        <name>pyruvate</name>
        <dbReference type="ChEBI" id="CHEBI:15361"/>
    </ligand>
</feature>
<reference evidence="8" key="1">
    <citation type="journal article" date="2023" name="Arch. Microbiol.">
        <title>Desulfoferula mesophilus gen. nov. sp. nov., a mesophilic sulfate-reducing bacterium isolated from a brackish lake sediment.</title>
        <authorList>
            <person name="Watanabe T."/>
            <person name="Yabe T."/>
            <person name="Tsuji J.M."/>
            <person name="Fukui M."/>
        </authorList>
    </citation>
    <scope>NUCLEOTIDE SEQUENCE [LARGE SCALE GENOMIC DNA]</scope>
    <source>
        <strain evidence="8">12FAK</strain>
    </source>
</reference>
<dbReference type="PANTHER" id="PTHR12128:SF66">
    <property type="entry name" value="4-HYDROXY-2-OXOGLUTARATE ALDOLASE, MITOCHONDRIAL"/>
    <property type="match status" value="1"/>
</dbReference>
<keyword evidence="3" id="KW-0704">Schiff base</keyword>
<dbReference type="KEGG" id="dmp:FAK_11650"/>